<evidence type="ECO:0000313" key="2">
    <source>
        <dbReference type="Proteomes" id="UP000178951"/>
    </source>
</evidence>
<proteinExistence type="predicted"/>
<dbReference type="AlphaFoldDB" id="A0A1F4TJ74"/>
<sequence length="320" mass="36098">MAARYYRSFKPQTEGEKSYLRSFVEHVRQASSGEAVTGRFSCNPSAIRFVTLREGIEDLDPVRFVNIAGQGVFGIQVWFPYIPVSQMNYLDYLEDIDFEMSYKPFSYQQQVEISWAMPFVEPYLDDVTFLVEPTDKVLNWHQPEKCMAPADILAYHSVYHPLILREIAHLGLPKGALVCDPACGDGYLISEVHRNFPSLRLAASDVSSAMASIARRNNPDLRGIHVNDASELSYLHLGSVSLFIFCGLLNDLVVSKSKAEWIMSAALEKARADAFFIITGKTMSHFDADELLGQFGLRALVRAKWHEDSVTSFYTCIRAD</sequence>
<evidence type="ECO:0008006" key="3">
    <source>
        <dbReference type="Google" id="ProtNLM"/>
    </source>
</evidence>
<protein>
    <recommendedName>
        <fullName evidence="3">Methyltransferase domain-containing protein</fullName>
    </recommendedName>
</protein>
<organism evidence="1 2">
    <name type="scientific">candidate division WOR-1 bacterium RIFOXYB2_FULL_48_7</name>
    <dbReference type="NCBI Taxonomy" id="1802583"/>
    <lineage>
        <taxon>Bacteria</taxon>
        <taxon>Bacillati</taxon>
        <taxon>Saganbacteria</taxon>
    </lineage>
</organism>
<dbReference type="Gene3D" id="3.40.50.150">
    <property type="entry name" value="Vaccinia Virus protein VP39"/>
    <property type="match status" value="1"/>
</dbReference>
<dbReference type="InterPro" id="IPR029063">
    <property type="entry name" value="SAM-dependent_MTases_sf"/>
</dbReference>
<name>A0A1F4TJ74_UNCSA</name>
<comment type="caution">
    <text evidence="1">The sequence shown here is derived from an EMBL/GenBank/DDBJ whole genome shotgun (WGS) entry which is preliminary data.</text>
</comment>
<evidence type="ECO:0000313" key="1">
    <source>
        <dbReference type="EMBL" id="OGC32778.1"/>
    </source>
</evidence>
<reference evidence="1 2" key="1">
    <citation type="journal article" date="2016" name="Nat. Commun.">
        <title>Thousands of microbial genomes shed light on interconnected biogeochemical processes in an aquifer system.</title>
        <authorList>
            <person name="Anantharaman K."/>
            <person name="Brown C.T."/>
            <person name="Hug L.A."/>
            <person name="Sharon I."/>
            <person name="Castelle C.J."/>
            <person name="Probst A.J."/>
            <person name="Thomas B.C."/>
            <person name="Singh A."/>
            <person name="Wilkins M.J."/>
            <person name="Karaoz U."/>
            <person name="Brodie E.L."/>
            <person name="Williams K.H."/>
            <person name="Hubbard S.S."/>
            <person name="Banfield J.F."/>
        </authorList>
    </citation>
    <scope>NUCLEOTIDE SEQUENCE [LARGE SCALE GENOMIC DNA]</scope>
</reference>
<dbReference type="STRING" id="1802583.A2311_00785"/>
<dbReference type="SUPFAM" id="SSF53335">
    <property type="entry name" value="S-adenosyl-L-methionine-dependent methyltransferases"/>
    <property type="match status" value="1"/>
</dbReference>
<gene>
    <name evidence="1" type="ORF">A2311_00785</name>
</gene>
<accession>A0A1F4TJ74</accession>
<dbReference type="Proteomes" id="UP000178951">
    <property type="component" value="Unassembled WGS sequence"/>
</dbReference>
<dbReference type="EMBL" id="MEUF01000072">
    <property type="protein sequence ID" value="OGC32778.1"/>
    <property type="molecule type" value="Genomic_DNA"/>
</dbReference>